<evidence type="ECO:0000313" key="2">
    <source>
        <dbReference type="EMBL" id="GAT03475.1"/>
    </source>
</evidence>
<reference evidence="3" key="2">
    <citation type="submission" date="2016-02" db="EMBL/GenBank/DDBJ databases">
        <title>Draft genome sequence of five rapidly growing Mycobacterium species.</title>
        <authorList>
            <person name="Katahira K."/>
            <person name="Gotou Y."/>
            <person name="Iida K."/>
            <person name="Ogura Y."/>
            <person name="Hayashi T."/>
        </authorList>
    </citation>
    <scope>NUCLEOTIDE SEQUENCE [LARGE SCALE GENOMIC DNA]</scope>
    <source>
        <strain evidence="3">JCM6368</strain>
    </source>
</reference>
<evidence type="ECO:0000256" key="1">
    <source>
        <dbReference type="SAM" id="MobiDB-lite"/>
    </source>
</evidence>
<organism evidence="2 3">
    <name type="scientific">Mycolicibacterium fortuitum subsp. acetamidolyticum</name>
    <dbReference type="NCBI Taxonomy" id="144550"/>
    <lineage>
        <taxon>Bacteria</taxon>
        <taxon>Bacillati</taxon>
        <taxon>Actinomycetota</taxon>
        <taxon>Actinomycetes</taxon>
        <taxon>Mycobacteriales</taxon>
        <taxon>Mycobacteriaceae</taxon>
        <taxon>Mycolicibacterium</taxon>
    </lineage>
</organism>
<evidence type="ECO:0000313" key="3">
    <source>
        <dbReference type="Proteomes" id="UP000069705"/>
    </source>
</evidence>
<comment type="caution">
    <text evidence="2">The sequence shown here is derived from an EMBL/GenBank/DDBJ whole genome shotgun (WGS) entry which is preliminary data.</text>
</comment>
<name>A0A117IF00_MYCFO</name>
<proteinExistence type="predicted"/>
<accession>A0A117IF00</accession>
<sequence length="199" mass="22756">MGRRARRRPGFQQTDHHHGTGHAGQRGRGGKRQRDARIVAVVDAEWDAIQWDFQKVLNVNALDYFLEIPGRTWEQFLEFFDQMCLEQGTKCWAAAATDPSLLARAQSMTAEEIAALREKSAAEPHYGYTPMIRELRNVADQIITLRGQLGRMQLRDMSFMPRPVMVGDFINERESDLARSELDDLIAEAHANYERLGLN</sequence>
<gene>
    <name evidence="2" type="ORF">RMCFA_3587</name>
</gene>
<dbReference type="Proteomes" id="UP000069705">
    <property type="component" value="Unassembled WGS sequence"/>
</dbReference>
<feature type="region of interest" description="Disordered" evidence="1">
    <location>
        <begin position="1"/>
        <end position="34"/>
    </location>
</feature>
<protein>
    <submittedName>
        <fullName evidence="2">Uncharacterized protein</fullName>
    </submittedName>
</protein>
<dbReference type="AlphaFoldDB" id="A0A117IF00"/>
<reference evidence="2 3" key="1">
    <citation type="journal article" date="2016" name="Genome Announc.">
        <title>Draft Genome Sequences of Five Rapidly Growing Mycobacterium Species, M. thermoresistibile, M. fortuitum subsp. acetamidolyticum, M. canariasense, M. brisbanense, and M. novocastrense.</title>
        <authorList>
            <person name="Katahira K."/>
            <person name="Ogura Y."/>
            <person name="Gotoh Y."/>
            <person name="Hayashi T."/>
        </authorList>
    </citation>
    <scope>NUCLEOTIDE SEQUENCE [LARGE SCALE GENOMIC DNA]</scope>
    <source>
        <strain evidence="2 3">JCM6368</strain>
    </source>
</reference>
<dbReference type="EMBL" id="BCSZ01000033">
    <property type="protein sequence ID" value="GAT03475.1"/>
    <property type="molecule type" value="Genomic_DNA"/>
</dbReference>